<organism evidence="2 3">
    <name type="scientific">Sorangium cellulosum</name>
    <name type="common">Polyangium cellulosum</name>
    <dbReference type="NCBI Taxonomy" id="56"/>
    <lineage>
        <taxon>Bacteria</taxon>
        <taxon>Pseudomonadati</taxon>
        <taxon>Myxococcota</taxon>
        <taxon>Polyangia</taxon>
        <taxon>Polyangiales</taxon>
        <taxon>Polyangiaceae</taxon>
        <taxon>Sorangium</taxon>
    </lineage>
</organism>
<evidence type="ECO:0000256" key="1">
    <source>
        <dbReference type="SAM" id="MobiDB-lite"/>
    </source>
</evidence>
<dbReference type="RefSeq" id="WP_061608187.1">
    <property type="nucleotide sequence ID" value="NZ_JEMA01000455.1"/>
</dbReference>
<accession>A0A150QNW5</accession>
<dbReference type="AlphaFoldDB" id="A0A150QNW5"/>
<dbReference type="InterPro" id="IPR010982">
    <property type="entry name" value="Lambda_DNA-bd_dom_sf"/>
</dbReference>
<evidence type="ECO:0000313" key="3">
    <source>
        <dbReference type="Proteomes" id="UP000075260"/>
    </source>
</evidence>
<comment type="caution">
    <text evidence="2">The sequence shown here is derived from an EMBL/GenBank/DDBJ whole genome shotgun (WGS) entry which is preliminary data.</text>
</comment>
<dbReference type="SUPFAM" id="SSF47413">
    <property type="entry name" value="lambda repressor-like DNA-binding domains"/>
    <property type="match status" value="1"/>
</dbReference>
<sequence length="101" mass="10644">MKDLTSQEEANVRAALQFLRLRLGGWASLAKAIGFKEATLANVGKKGRSVSASMAMRVAKLVHVGVDDLLTGKFPPPGTCPYCGHSDPSKTPPEHATNALG</sequence>
<feature type="region of interest" description="Disordered" evidence="1">
    <location>
        <begin position="80"/>
        <end position="101"/>
    </location>
</feature>
<dbReference type="OrthoDB" id="5519860at2"/>
<gene>
    <name evidence="2" type="ORF">BE15_25745</name>
</gene>
<evidence type="ECO:0000313" key="2">
    <source>
        <dbReference type="EMBL" id="KYF69660.1"/>
    </source>
</evidence>
<dbReference type="EMBL" id="JEMA01000455">
    <property type="protein sequence ID" value="KYF69660.1"/>
    <property type="molecule type" value="Genomic_DNA"/>
</dbReference>
<name>A0A150QNW5_SORCE</name>
<dbReference type="Proteomes" id="UP000075260">
    <property type="component" value="Unassembled WGS sequence"/>
</dbReference>
<reference evidence="2 3" key="1">
    <citation type="submission" date="2014-02" db="EMBL/GenBank/DDBJ databases">
        <title>The small core and large imbalanced accessory genome model reveals a collaborative survival strategy of Sorangium cellulosum strains in nature.</title>
        <authorList>
            <person name="Han K."/>
            <person name="Peng R."/>
            <person name="Blom J."/>
            <person name="Li Y.-Z."/>
        </authorList>
    </citation>
    <scope>NUCLEOTIDE SEQUENCE [LARGE SCALE GENOMIC DNA]</scope>
    <source>
        <strain evidence="2 3">So0008-312</strain>
    </source>
</reference>
<proteinExistence type="predicted"/>
<dbReference type="GO" id="GO:0003677">
    <property type="term" value="F:DNA binding"/>
    <property type="evidence" value="ECO:0007669"/>
    <property type="project" value="InterPro"/>
</dbReference>
<protein>
    <submittedName>
        <fullName evidence="2">Uncharacterized protein</fullName>
    </submittedName>
</protein>